<feature type="compositionally biased region" description="Basic and acidic residues" evidence="1">
    <location>
        <begin position="262"/>
        <end position="276"/>
    </location>
</feature>
<dbReference type="PATRIC" id="fig|40335.7.peg.3044"/>
<dbReference type="OrthoDB" id="5654080at2"/>
<dbReference type="EMBL" id="LNZA01000012">
    <property type="protein sequence ID" value="KTD70835.1"/>
    <property type="molecule type" value="Genomic_DNA"/>
</dbReference>
<accession>A0A0W0ZPV6</accession>
<comment type="caution">
    <text evidence="2">The sequence shown here is derived from an EMBL/GenBank/DDBJ whole genome shotgun (WGS) entry which is preliminary data.</text>
</comment>
<gene>
    <name evidence="2" type="ORF">Ltuc_2846</name>
</gene>
<feature type="compositionally biased region" description="Polar residues" evidence="1">
    <location>
        <begin position="289"/>
        <end position="300"/>
    </location>
</feature>
<dbReference type="Proteomes" id="UP000054693">
    <property type="component" value="Unassembled WGS sequence"/>
</dbReference>
<dbReference type="AlphaFoldDB" id="A0A0W0ZPV6"/>
<organism evidence="2 3">
    <name type="scientific">Legionella tucsonensis</name>
    <dbReference type="NCBI Taxonomy" id="40335"/>
    <lineage>
        <taxon>Bacteria</taxon>
        <taxon>Pseudomonadati</taxon>
        <taxon>Pseudomonadota</taxon>
        <taxon>Gammaproteobacteria</taxon>
        <taxon>Legionellales</taxon>
        <taxon>Legionellaceae</taxon>
        <taxon>Legionella</taxon>
    </lineage>
</organism>
<name>A0A0W0ZPV6_9GAMM</name>
<sequence length="300" mass="33671">MPRHMLFSDEMDFIVTQYLDGKPGWERREVGVIIPNLSDPDGMNVTYFYNQEKNSVVIPSPLAVKDGEGLGAEPSYQATIEAISEQLGNTHFNICSSLLGKGSGERHYVALYHEQNEDKEMSIFDSKISEPERFFNSSNAPSIWEMAWGYLTAPFKAFGLWAFNIGKQINTTFLEQQVTIYRLETQPILDAVSCGYHSTGALLAMIEQIELDNRSTEQITSAIIGNKQHDRLAETLLSSKDNKNKIPSISPALKEVAIPDSGLKHDLQLEPKELNRQSDTPPPRVENTLEPTNHRSLTKT</sequence>
<feature type="region of interest" description="Disordered" evidence="1">
    <location>
        <begin position="260"/>
        <end position="300"/>
    </location>
</feature>
<evidence type="ECO:0000313" key="3">
    <source>
        <dbReference type="Proteomes" id="UP000054693"/>
    </source>
</evidence>
<proteinExistence type="predicted"/>
<evidence type="ECO:0000313" key="2">
    <source>
        <dbReference type="EMBL" id="KTD70835.1"/>
    </source>
</evidence>
<reference evidence="2 3" key="1">
    <citation type="submission" date="2015-11" db="EMBL/GenBank/DDBJ databases">
        <title>Genomic analysis of 38 Legionella species identifies large and diverse effector repertoires.</title>
        <authorList>
            <person name="Burstein D."/>
            <person name="Amaro F."/>
            <person name="Zusman T."/>
            <person name="Lifshitz Z."/>
            <person name="Cohen O."/>
            <person name="Gilbert J.A."/>
            <person name="Pupko T."/>
            <person name="Shuman H.A."/>
            <person name="Segal G."/>
        </authorList>
    </citation>
    <scope>NUCLEOTIDE SEQUENCE [LARGE SCALE GENOMIC DNA]</scope>
    <source>
        <strain evidence="2 3">ATCC 49180</strain>
    </source>
</reference>
<evidence type="ECO:0000256" key="1">
    <source>
        <dbReference type="SAM" id="MobiDB-lite"/>
    </source>
</evidence>
<keyword evidence="3" id="KW-1185">Reference proteome</keyword>
<dbReference type="RefSeq" id="WP_058522043.1">
    <property type="nucleotide sequence ID" value="NZ_CAAAIP010000004.1"/>
</dbReference>
<protein>
    <submittedName>
        <fullName evidence="2">Uncharacterized protein</fullName>
    </submittedName>
</protein>